<keyword evidence="3" id="KW-1185">Reference proteome</keyword>
<reference evidence="2" key="1">
    <citation type="journal article" date="2021" name="bioRxiv">
        <title>Whole Genome Assembly and Annotation of Northern Wild Rice, Zizania palustris L., Supports a Whole Genome Duplication in the Zizania Genus.</title>
        <authorList>
            <person name="Haas M."/>
            <person name="Kono T."/>
            <person name="Macchietto M."/>
            <person name="Millas R."/>
            <person name="McGilp L."/>
            <person name="Shao M."/>
            <person name="Duquette J."/>
            <person name="Hirsch C.N."/>
            <person name="Kimball J."/>
        </authorList>
    </citation>
    <scope>NUCLEOTIDE SEQUENCE</scope>
    <source>
        <tissue evidence="2">Fresh leaf tissue</tissue>
    </source>
</reference>
<name>A0A8J5SQ31_ZIZPA</name>
<feature type="region of interest" description="Disordered" evidence="1">
    <location>
        <begin position="71"/>
        <end position="91"/>
    </location>
</feature>
<dbReference type="EMBL" id="JAAALK010000283">
    <property type="protein sequence ID" value="KAG8070604.1"/>
    <property type="molecule type" value="Genomic_DNA"/>
</dbReference>
<dbReference type="Proteomes" id="UP000729402">
    <property type="component" value="Unassembled WGS sequence"/>
</dbReference>
<organism evidence="2 3">
    <name type="scientific">Zizania palustris</name>
    <name type="common">Northern wild rice</name>
    <dbReference type="NCBI Taxonomy" id="103762"/>
    <lineage>
        <taxon>Eukaryota</taxon>
        <taxon>Viridiplantae</taxon>
        <taxon>Streptophyta</taxon>
        <taxon>Embryophyta</taxon>
        <taxon>Tracheophyta</taxon>
        <taxon>Spermatophyta</taxon>
        <taxon>Magnoliopsida</taxon>
        <taxon>Liliopsida</taxon>
        <taxon>Poales</taxon>
        <taxon>Poaceae</taxon>
        <taxon>BOP clade</taxon>
        <taxon>Oryzoideae</taxon>
        <taxon>Oryzeae</taxon>
        <taxon>Zizaniinae</taxon>
        <taxon>Zizania</taxon>
    </lineage>
</organism>
<proteinExistence type="predicted"/>
<dbReference type="AlphaFoldDB" id="A0A8J5SQ31"/>
<accession>A0A8J5SQ31</accession>
<dbReference type="PANTHER" id="PTHR35290">
    <property type="entry name" value="PROTEIN CASPARIAN STRIP INTEGRITY FACTOR 1-RELATED"/>
    <property type="match status" value="1"/>
</dbReference>
<comment type="caution">
    <text evidence="2">The sequence shown here is derived from an EMBL/GenBank/DDBJ whole genome shotgun (WGS) entry which is preliminary data.</text>
</comment>
<sequence>MNEGLARGHYSTRSLHLCLFVFCSVIPGRQRRFMVDQGSVRQQEELGAASQENKEAPAQVHARMLNVKTNDYGSYDPAPSMDKPHFKLIPN</sequence>
<gene>
    <name evidence="2" type="ORF">GUJ93_ZPchr0006g42232</name>
</gene>
<protein>
    <submittedName>
        <fullName evidence="2">Uncharacterized protein</fullName>
    </submittedName>
</protein>
<reference evidence="2" key="2">
    <citation type="submission" date="2021-02" db="EMBL/GenBank/DDBJ databases">
        <authorList>
            <person name="Kimball J.A."/>
            <person name="Haas M.W."/>
            <person name="Macchietto M."/>
            <person name="Kono T."/>
            <person name="Duquette J."/>
            <person name="Shao M."/>
        </authorList>
    </citation>
    <scope>NUCLEOTIDE SEQUENCE</scope>
    <source>
        <tissue evidence="2">Fresh leaf tissue</tissue>
    </source>
</reference>
<dbReference type="OrthoDB" id="1936508at2759"/>
<evidence type="ECO:0000313" key="3">
    <source>
        <dbReference type="Proteomes" id="UP000729402"/>
    </source>
</evidence>
<dbReference type="PANTHER" id="PTHR35290:SF2">
    <property type="entry name" value="PROTEIN CASPARIAN STRIP INTEGRITY FACTOR 1"/>
    <property type="match status" value="1"/>
</dbReference>
<dbReference type="InterPro" id="IPR038974">
    <property type="entry name" value="CIF1/2"/>
</dbReference>
<evidence type="ECO:0000256" key="1">
    <source>
        <dbReference type="SAM" id="MobiDB-lite"/>
    </source>
</evidence>
<evidence type="ECO:0000313" key="2">
    <source>
        <dbReference type="EMBL" id="KAG8070604.1"/>
    </source>
</evidence>